<proteinExistence type="predicted"/>
<accession>A0A0F9SSI4</accession>
<comment type="caution">
    <text evidence="1">The sequence shown here is derived from an EMBL/GenBank/DDBJ whole genome shotgun (WGS) entry which is preliminary data.</text>
</comment>
<organism evidence="1">
    <name type="scientific">marine sediment metagenome</name>
    <dbReference type="NCBI Taxonomy" id="412755"/>
    <lineage>
        <taxon>unclassified sequences</taxon>
        <taxon>metagenomes</taxon>
        <taxon>ecological metagenomes</taxon>
    </lineage>
</organism>
<sequence length="127" mass="14863">MQPKPDAVMFSLAEIKRAKNKLDLAFASAINLIGYLEEIAKGRIRRGESRGVTEKYDFLRLCDVGKFVAELEGGKPTTRQTIYRWIRKGRQDGEGKWIKLNWLRREGKRGCTKFQIRKFLELTKDKW</sequence>
<gene>
    <name evidence="1" type="ORF">LCGC14_0416060</name>
</gene>
<dbReference type="AlphaFoldDB" id="A0A0F9SSI4"/>
<evidence type="ECO:0000313" key="1">
    <source>
        <dbReference type="EMBL" id="KKN71960.1"/>
    </source>
</evidence>
<reference evidence="1" key="1">
    <citation type="journal article" date="2015" name="Nature">
        <title>Complex archaea that bridge the gap between prokaryotes and eukaryotes.</title>
        <authorList>
            <person name="Spang A."/>
            <person name="Saw J.H."/>
            <person name="Jorgensen S.L."/>
            <person name="Zaremba-Niedzwiedzka K."/>
            <person name="Martijn J."/>
            <person name="Lind A.E."/>
            <person name="van Eijk R."/>
            <person name="Schleper C."/>
            <person name="Guy L."/>
            <person name="Ettema T.J."/>
        </authorList>
    </citation>
    <scope>NUCLEOTIDE SEQUENCE</scope>
</reference>
<name>A0A0F9SSI4_9ZZZZ</name>
<protein>
    <submittedName>
        <fullName evidence="1">Uncharacterized protein</fullName>
    </submittedName>
</protein>
<dbReference type="EMBL" id="LAZR01000373">
    <property type="protein sequence ID" value="KKN71960.1"/>
    <property type="molecule type" value="Genomic_DNA"/>
</dbReference>